<feature type="disulfide bond" evidence="7">
    <location>
        <begin position="132"/>
        <end position="287"/>
    </location>
</feature>
<dbReference type="InterPro" id="IPR000742">
    <property type="entry name" value="EGF"/>
</dbReference>
<evidence type="ECO:0000256" key="1">
    <source>
        <dbReference type="ARBA" id="ARBA00022670"/>
    </source>
</evidence>
<feature type="binding site" evidence="7">
    <location>
        <position position="189"/>
    </location>
    <ligand>
        <name>Zn(2+)</name>
        <dbReference type="ChEBI" id="CHEBI:29105"/>
        <note>catalytic</note>
    </ligand>
</feature>
<dbReference type="Gene3D" id="3.40.390.10">
    <property type="entry name" value="Collagenase (Catalytic Domain)"/>
    <property type="match status" value="1"/>
</dbReference>
<dbReference type="SMART" id="SM00235">
    <property type="entry name" value="ZnMc"/>
    <property type="match status" value="1"/>
</dbReference>
<dbReference type="EC" id="3.4.24.-" evidence="8"/>
<comment type="caution">
    <text evidence="7">Lacks conserved residue(s) required for the propagation of feature annotation.</text>
</comment>
<keyword evidence="5 7" id="KW-0482">Metalloprotease</keyword>
<dbReference type="PANTHER" id="PTHR10127:SF780">
    <property type="entry name" value="METALLOENDOPEPTIDASE"/>
    <property type="match status" value="1"/>
</dbReference>
<comment type="cofactor">
    <cofactor evidence="7 8">
        <name>Zn(2+)</name>
        <dbReference type="ChEBI" id="CHEBI:29105"/>
    </cofactor>
    <text evidence="7 8">Binds 1 zinc ion per subunit.</text>
</comment>
<feature type="domain" description="Peptidase M12A" evidence="9">
    <location>
        <begin position="93"/>
        <end position="288"/>
    </location>
</feature>
<dbReference type="InterPro" id="IPR001506">
    <property type="entry name" value="Peptidase_M12A"/>
</dbReference>
<dbReference type="GO" id="GO:0006508">
    <property type="term" value="P:proteolysis"/>
    <property type="evidence" value="ECO:0007669"/>
    <property type="project" value="UniProtKB-KW"/>
</dbReference>
<name>A0A0K0EJL4_STRER</name>
<dbReference type="InterPro" id="IPR006026">
    <property type="entry name" value="Peptidase_Metallo"/>
</dbReference>
<evidence type="ECO:0000256" key="8">
    <source>
        <dbReference type="RuleBase" id="RU361183"/>
    </source>
</evidence>
<keyword evidence="4 7" id="KW-0862">Zinc</keyword>
<dbReference type="PROSITE" id="PS01186">
    <property type="entry name" value="EGF_2"/>
    <property type="match status" value="1"/>
</dbReference>
<evidence type="ECO:0000256" key="3">
    <source>
        <dbReference type="ARBA" id="ARBA00022801"/>
    </source>
</evidence>
<sequence length="441" mass="51752">KNLIFSFINKKNYLNIYIKMFKNNKYLNSFKICNSLKILFCIYEKYKKNFLSYSNIELLNNETKLKRSINFMNNTINNISEFSKSTFNTRSKRKIRLDKEGKWGLTILYYVEEPLNPFMIAGALKIIELETCFRFIPLKRLIPNVSGIHYKYVGECLSHIGKQEQKQWQLIQIGRICDFPGGIIHETFHTLGFVHEQCRYNRDLYISIVQNNLIDGTQSNCERFFDSIVTDYNQPYDYGSIMHYGLYTDSRNGGKTLVPLYPYYENTIGSSEKPSFIDSKVINLHYCTKICRKKILCFNDGYQDPNNCNICKCVEGYGGKDCYEFAKPKRGCGRTEIILGGRTSFLNLKGKKKCIYHLLSKRNKLILVKIVSLYMSPNYQYICPINNTLEVKYMRNKATTGARFCFRLYNLQIKSHTSHVMIYYKSLDPRNSAFLYFKEII</sequence>
<dbReference type="WBParaSite" id="SSTP_0000965800.1">
    <property type="protein sequence ID" value="SSTP_0000965800.1"/>
    <property type="gene ID" value="SSTP_0000965800"/>
</dbReference>
<protein>
    <recommendedName>
        <fullName evidence="8">Metalloendopeptidase</fullName>
        <ecNumber evidence="8">3.4.24.-</ecNumber>
    </recommendedName>
</protein>
<feature type="binding site" evidence="7">
    <location>
        <position position="185"/>
    </location>
    <ligand>
        <name>Zn(2+)</name>
        <dbReference type="ChEBI" id="CHEBI:29105"/>
        <note>catalytic</note>
    </ligand>
</feature>
<dbReference type="PANTHER" id="PTHR10127">
    <property type="entry name" value="DISCOIDIN, CUB, EGF, LAMININ , AND ZINC METALLOPROTEASE DOMAIN CONTAINING"/>
    <property type="match status" value="1"/>
</dbReference>
<organism evidence="10">
    <name type="scientific">Strongyloides stercoralis</name>
    <name type="common">Threadworm</name>
    <dbReference type="NCBI Taxonomy" id="6248"/>
    <lineage>
        <taxon>Eukaryota</taxon>
        <taxon>Metazoa</taxon>
        <taxon>Ecdysozoa</taxon>
        <taxon>Nematoda</taxon>
        <taxon>Chromadorea</taxon>
        <taxon>Rhabditida</taxon>
        <taxon>Tylenchina</taxon>
        <taxon>Panagrolaimomorpha</taxon>
        <taxon>Strongyloidoidea</taxon>
        <taxon>Strongyloididae</taxon>
        <taxon>Strongyloides</taxon>
    </lineage>
</organism>
<reference evidence="10" key="1">
    <citation type="submission" date="2015-08" db="UniProtKB">
        <authorList>
            <consortium name="WormBaseParasite"/>
        </authorList>
    </citation>
    <scope>IDENTIFICATION</scope>
</reference>
<feature type="binding site" evidence="7">
    <location>
        <position position="195"/>
    </location>
    <ligand>
        <name>Zn(2+)</name>
        <dbReference type="ChEBI" id="CHEBI:29105"/>
        <note>catalytic</note>
    </ligand>
</feature>
<dbReference type="GO" id="GO:0004222">
    <property type="term" value="F:metalloendopeptidase activity"/>
    <property type="evidence" value="ECO:0007669"/>
    <property type="project" value="UniProtKB-UniRule"/>
</dbReference>
<dbReference type="InterPro" id="IPR024079">
    <property type="entry name" value="MetalloPept_cat_dom_sf"/>
</dbReference>
<keyword evidence="1 7" id="KW-0645">Protease</keyword>
<accession>A0A0K0EJL4</accession>
<evidence type="ECO:0000313" key="10">
    <source>
        <dbReference type="WBParaSite" id="SSTP_0000965800.1"/>
    </source>
</evidence>
<dbReference type="Pfam" id="PF01400">
    <property type="entry name" value="Astacin"/>
    <property type="match status" value="1"/>
</dbReference>
<dbReference type="PRINTS" id="PR00480">
    <property type="entry name" value="ASTACIN"/>
</dbReference>
<evidence type="ECO:0000256" key="7">
    <source>
        <dbReference type="PROSITE-ProRule" id="PRU01211"/>
    </source>
</evidence>
<evidence type="ECO:0000256" key="4">
    <source>
        <dbReference type="ARBA" id="ARBA00022833"/>
    </source>
</evidence>
<dbReference type="PROSITE" id="PS51864">
    <property type="entry name" value="ASTACIN"/>
    <property type="match status" value="1"/>
</dbReference>
<proteinExistence type="predicted"/>
<keyword evidence="2 7" id="KW-0479">Metal-binding</keyword>
<evidence type="ECO:0000256" key="6">
    <source>
        <dbReference type="ARBA" id="ARBA00023157"/>
    </source>
</evidence>
<keyword evidence="6 7" id="KW-1015">Disulfide bond</keyword>
<evidence type="ECO:0000256" key="5">
    <source>
        <dbReference type="ARBA" id="ARBA00023049"/>
    </source>
</evidence>
<dbReference type="SUPFAM" id="SSF55486">
    <property type="entry name" value="Metalloproteases ('zincins'), catalytic domain"/>
    <property type="match status" value="1"/>
</dbReference>
<dbReference type="AlphaFoldDB" id="A0A0K0EJL4"/>
<evidence type="ECO:0000259" key="9">
    <source>
        <dbReference type="PROSITE" id="PS51864"/>
    </source>
</evidence>
<evidence type="ECO:0000256" key="2">
    <source>
        <dbReference type="ARBA" id="ARBA00022723"/>
    </source>
</evidence>
<dbReference type="GO" id="GO:0008270">
    <property type="term" value="F:zinc ion binding"/>
    <property type="evidence" value="ECO:0007669"/>
    <property type="project" value="UniProtKB-UniRule"/>
</dbReference>
<keyword evidence="3 7" id="KW-0378">Hydrolase</keyword>
<feature type="active site" evidence="7">
    <location>
        <position position="186"/>
    </location>
</feature>